<evidence type="ECO:0000313" key="5">
    <source>
        <dbReference type="EMBL" id="KAK9063620.1"/>
    </source>
</evidence>
<evidence type="ECO:0000259" key="3">
    <source>
        <dbReference type="Pfam" id="PF00931"/>
    </source>
</evidence>
<dbReference type="PRINTS" id="PR00364">
    <property type="entry name" value="DISEASERSIST"/>
</dbReference>
<dbReference type="InterPro" id="IPR058192">
    <property type="entry name" value="WHD_ROQ1-like"/>
</dbReference>
<dbReference type="InterPro" id="IPR002182">
    <property type="entry name" value="NB-ARC"/>
</dbReference>
<gene>
    <name evidence="5" type="ORF">SSX86_017491</name>
</gene>
<dbReference type="SUPFAM" id="SSF52540">
    <property type="entry name" value="P-loop containing nucleoside triphosphate hydrolases"/>
    <property type="match status" value="1"/>
</dbReference>
<organism evidence="5 6">
    <name type="scientific">Deinandra increscens subsp. villosa</name>
    <dbReference type="NCBI Taxonomy" id="3103831"/>
    <lineage>
        <taxon>Eukaryota</taxon>
        <taxon>Viridiplantae</taxon>
        <taxon>Streptophyta</taxon>
        <taxon>Embryophyta</taxon>
        <taxon>Tracheophyta</taxon>
        <taxon>Spermatophyta</taxon>
        <taxon>Magnoliopsida</taxon>
        <taxon>eudicotyledons</taxon>
        <taxon>Gunneridae</taxon>
        <taxon>Pentapetalae</taxon>
        <taxon>asterids</taxon>
        <taxon>campanulids</taxon>
        <taxon>Asterales</taxon>
        <taxon>Asteraceae</taxon>
        <taxon>Asteroideae</taxon>
        <taxon>Heliantheae alliance</taxon>
        <taxon>Madieae</taxon>
        <taxon>Madiinae</taxon>
        <taxon>Deinandra</taxon>
    </lineage>
</organism>
<dbReference type="GO" id="GO:0006952">
    <property type="term" value="P:defense response"/>
    <property type="evidence" value="ECO:0007669"/>
    <property type="project" value="InterPro"/>
</dbReference>
<dbReference type="InterPro" id="IPR032675">
    <property type="entry name" value="LRR_dom_sf"/>
</dbReference>
<dbReference type="Gene3D" id="1.10.8.430">
    <property type="entry name" value="Helical domain of apoptotic protease-activating factors"/>
    <property type="match status" value="1"/>
</dbReference>
<keyword evidence="1" id="KW-0433">Leucine-rich repeat</keyword>
<evidence type="ECO:0000313" key="6">
    <source>
        <dbReference type="Proteomes" id="UP001408789"/>
    </source>
</evidence>
<dbReference type="EMBL" id="JBCNJP010000018">
    <property type="protein sequence ID" value="KAK9063620.1"/>
    <property type="molecule type" value="Genomic_DNA"/>
</dbReference>
<dbReference type="Pfam" id="PF00931">
    <property type="entry name" value="NB-ARC"/>
    <property type="match status" value="1"/>
</dbReference>
<keyword evidence="2" id="KW-0677">Repeat</keyword>
<comment type="caution">
    <text evidence="5">The sequence shown here is derived from an EMBL/GenBank/DDBJ whole genome shotgun (WGS) entry which is preliminary data.</text>
</comment>
<dbReference type="Gene3D" id="3.80.10.10">
    <property type="entry name" value="Ribonuclease Inhibitor"/>
    <property type="match status" value="2"/>
</dbReference>
<evidence type="ECO:0000259" key="4">
    <source>
        <dbReference type="Pfam" id="PF23282"/>
    </source>
</evidence>
<dbReference type="PANTHER" id="PTHR11017">
    <property type="entry name" value="LEUCINE-RICH REPEAT-CONTAINING PROTEIN"/>
    <property type="match status" value="1"/>
</dbReference>
<dbReference type="Gene3D" id="3.40.50.300">
    <property type="entry name" value="P-loop containing nucleotide triphosphate hydrolases"/>
    <property type="match status" value="1"/>
</dbReference>
<evidence type="ECO:0000256" key="1">
    <source>
        <dbReference type="ARBA" id="ARBA00022614"/>
    </source>
</evidence>
<dbReference type="Proteomes" id="UP001408789">
    <property type="component" value="Unassembled WGS sequence"/>
</dbReference>
<evidence type="ECO:0000256" key="2">
    <source>
        <dbReference type="ARBA" id="ARBA00022737"/>
    </source>
</evidence>
<accession>A0AAP0CZZ8</accession>
<evidence type="ECO:0008006" key="7">
    <source>
        <dbReference type="Google" id="ProtNLM"/>
    </source>
</evidence>
<dbReference type="InterPro" id="IPR044974">
    <property type="entry name" value="Disease_R_plants"/>
</dbReference>
<dbReference type="SUPFAM" id="SSF52058">
    <property type="entry name" value="L domain-like"/>
    <property type="match status" value="1"/>
</dbReference>
<dbReference type="InterPro" id="IPR042197">
    <property type="entry name" value="Apaf_helical"/>
</dbReference>
<sequence length="762" mass="86587">MKFLQVTCTSLYKNESKCIKEIVDIISQRLYPFISSASANLIGVEARVKDLKSKLQVGLGGVLMIGIWGVGGGGKTTLASSVYDEVCGSFHKCCFVENIREESSKNGLKRLKEKVISVGVKRVGDGRCKIKSGKVLIVLDDVDHLDQLNALAGSHDWFGEGSRIIITTRDKHLLNAHRVNVIHHISLLDDDEAMKLFFKHAPRGSIDDYETLSKDVVSYASGLPLALKVLGCFLCDKNLKEWRSALARLKKIPENDIVEKLRISYDGLISMEKDVFLDIACFLRGEKKEKAMEILDACKLEPVICIKVLLQKALITILDGKFHMHDLIQEMGHYIVRGKHFKNPEKHSRVWQVEDVTSICAMDATDATTYLPNLKMIKLHDMKNLVMTPDFDGLPNLERFILNRCPRLEKIHSSIEHLQSLAFLLITGCDNLKMVPSIKGIKKLDTLSLSSCNKLSNSWKQDASHKHYSTNFFVTCLPCCWGNLDGDPEDVEYYLEQPFLLYKDMNHRGLQLNSVGLRKLFLSNCHLGDGDIDFDGWKLLNLEELDLSRNLFSQLNFSLLQLARLKWLDVSSCNNLRELSDLPSSIAVLRADYCYKLETVGDISSCKWLWKVSFLGKNKLGHVGDKMLLSSMCQFGQAIEYHVLSLALEHEVRMFYVSSLVPRSSFILRLPDNWYNDFCGFLIYCVIEYQEPYVTITIEEVLDNVEECNYSNELFVHHHNPTYIGYVSFSLLSKTTRLNRTCNMISFELGGKFDVELVPRKS</sequence>
<feature type="domain" description="Disease resistance protein Roq1-like winged-helix" evidence="4">
    <location>
        <begin position="272"/>
        <end position="338"/>
    </location>
</feature>
<dbReference type="GO" id="GO:0043531">
    <property type="term" value="F:ADP binding"/>
    <property type="evidence" value="ECO:0007669"/>
    <property type="project" value="InterPro"/>
</dbReference>
<dbReference type="Pfam" id="PF23282">
    <property type="entry name" value="WHD_ROQ1"/>
    <property type="match status" value="1"/>
</dbReference>
<name>A0AAP0CZZ8_9ASTR</name>
<keyword evidence="6" id="KW-1185">Reference proteome</keyword>
<reference evidence="5 6" key="1">
    <citation type="submission" date="2024-04" db="EMBL/GenBank/DDBJ databases">
        <title>The reference genome of an endangered Asteraceae, Deinandra increscens subsp. villosa, native to the Central Coast of California.</title>
        <authorList>
            <person name="Guilliams M."/>
            <person name="Hasenstab-Lehman K."/>
            <person name="Meyer R."/>
            <person name="Mcevoy S."/>
        </authorList>
    </citation>
    <scope>NUCLEOTIDE SEQUENCE [LARGE SCALE GENOMIC DNA]</scope>
    <source>
        <tissue evidence="5">Leaf</tissue>
    </source>
</reference>
<protein>
    <recommendedName>
        <fullName evidence="7">NB-ARC domain-containing protein</fullName>
    </recommendedName>
</protein>
<proteinExistence type="predicted"/>
<dbReference type="AlphaFoldDB" id="A0AAP0CZZ8"/>
<dbReference type="InterPro" id="IPR027417">
    <property type="entry name" value="P-loop_NTPase"/>
</dbReference>
<dbReference type="PANTHER" id="PTHR11017:SF271">
    <property type="entry name" value="DISEASE RESISTANCE PROTEIN (TIR-NBS-LRR CLASS) FAMILY"/>
    <property type="match status" value="1"/>
</dbReference>
<feature type="domain" description="NB-ARC" evidence="3">
    <location>
        <begin position="45"/>
        <end position="201"/>
    </location>
</feature>